<keyword evidence="2" id="KW-0521">NADP</keyword>
<dbReference type="Pfam" id="PF00106">
    <property type="entry name" value="adh_short"/>
    <property type="match status" value="1"/>
</dbReference>
<dbReference type="GO" id="GO:0004806">
    <property type="term" value="F:triacylglycerol lipase activity"/>
    <property type="evidence" value="ECO:0007669"/>
    <property type="project" value="TreeGrafter"/>
</dbReference>
<dbReference type="CDD" id="cd05374">
    <property type="entry name" value="17beta-HSD-like_SDR_c"/>
    <property type="match status" value="1"/>
</dbReference>
<proteinExistence type="inferred from homology"/>
<gene>
    <name evidence="5" type="ORF">PILCRDRAFT_812140</name>
</gene>
<dbReference type="PRINTS" id="PR00081">
    <property type="entry name" value="GDHRDH"/>
</dbReference>
<dbReference type="InParanoid" id="A0A0C3CL70"/>
<dbReference type="AlphaFoldDB" id="A0A0C3CL70"/>
<dbReference type="GO" id="GO:0006654">
    <property type="term" value="P:phosphatidic acid biosynthetic process"/>
    <property type="evidence" value="ECO:0007669"/>
    <property type="project" value="TreeGrafter"/>
</dbReference>
<reference evidence="6" key="2">
    <citation type="submission" date="2015-01" db="EMBL/GenBank/DDBJ databases">
        <title>Evolutionary Origins and Diversification of the Mycorrhizal Mutualists.</title>
        <authorList>
            <consortium name="DOE Joint Genome Institute"/>
            <consortium name="Mycorrhizal Genomics Consortium"/>
            <person name="Kohler A."/>
            <person name="Kuo A."/>
            <person name="Nagy L.G."/>
            <person name="Floudas D."/>
            <person name="Copeland A."/>
            <person name="Barry K.W."/>
            <person name="Cichocki N."/>
            <person name="Veneault-Fourrey C."/>
            <person name="LaButti K."/>
            <person name="Lindquist E.A."/>
            <person name="Lipzen A."/>
            <person name="Lundell T."/>
            <person name="Morin E."/>
            <person name="Murat C."/>
            <person name="Riley R."/>
            <person name="Ohm R."/>
            <person name="Sun H."/>
            <person name="Tunlid A."/>
            <person name="Henrissat B."/>
            <person name="Grigoriev I.V."/>
            <person name="Hibbett D.S."/>
            <person name="Martin F."/>
        </authorList>
    </citation>
    <scope>NUCLEOTIDE SEQUENCE [LARGE SCALE GENOMIC DNA]</scope>
    <source>
        <strain evidence="6">F 1598</strain>
    </source>
</reference>
<evidence type="ECO:0000256" key="1">
    <source>
        <dbReference type="ARBA" id="ARBA00006484"/>
    </source>
</evidence>
<sequence>MSKSQKTVLITGCSAGGIGFALAQEFHRRGLRVIATARRLESMAELAAQGIETLELDVTNDDSVRKTRDAAAKLIGGKLDILVNNAGQGGITPATDLEIEKANAIFDVNLYGPMRMVKEFAAMLIASGDGRIVQIGSTAAVIPVPFSSVYNASKAALHAYSNTIRVELTPFNIKVIMVVSGAVGTNIWQPSSLPLDSIYRPMEEIHQARRKDLGKGVMEPSRYAKTVVSEALSTRPRASLWAGSYASVLWFLDTFFGRPLFDFIMIRRFGLKEFAAMIKEGKGKAA</sequence>
<dbReference type="Proteomes" id="UP000054166">
    <property type="component" value="Unassembled WGS sequence"/>
</dbReference>
<keyword evidence="3" id="KW-0560">Oxidoreductase</keyword>
<dbReference type="InterPro" id="IPR002347">
    <property type="entry name" value="SDR_fam"/>
</dbReference>
<evidence type="ECO:0000256" key="4">
    <source>
        <dbReference type="RuleBase" id="RU000363"/>
    </source>
</evidence>
<evidence type="ECO:0000256" key="3">
    <source>
        <dbReference type="ARBA" id="ARBA00023002"/>
    </source>
</evidence>
<dbReference type="SUPFAM" id="SSF51735">
    <property type="entry name" value="NAD(P)-binding Rossmann-fold domains"/>
    <property type="match status" value="1"/>
</dbReference>
<dbReference type="PANTHER" id="PTHR44169:SF6">
    <property type="entry name" value="NADPH-DEPENDENT 1-ACYLDIHYDROXYACETONE PHOSPHATE REDUCTASE"/>
    <property type="match status" value="1"/>
</dbReference>
<dbReference type="FunCoup" id="A0A0C3CL70">
    <property type="interactions" value="104"/>
</dbReference>
<protein>
    <submittedName>
        <fullName evidence="5">Uncharacterized protein</fullName>
    </submittedName>
</protein>
<comment type="similarity">
    <text evidence="1 4">Belongs to the short-chain dehydrogenases/reductases (SDR) family.</text>
</comment>
<reference evidence="5 6" key="1">
    <citation type="submission" date="2014-04" db="EMBL/GenBank/DDBJ databases">
        <authorList>
            <consortium name="DOE Joint Genome Institute"/>
            <person name="Kuo A."/>
            <person name="Tarkka M."/>
            <person name="Buscot F."/>
            <person name="Kohler A."/>
            <person name="Nagy L.G."/>
            <person name="Floudas D."/>
            <person name="Copeland A."/>
            <person name="Barry K.W."/>
            <person name="Cichocki N."/>
            <person name="Veneault-Fourrey C."/>
            <person name="LaButti K."/>
            <person name="Lindquist E.A."/>
            <person name="Lipzen A."/>
            <person name="Lundell T."/>
            <person name="Morin E."/>
            <person name="Murat C."/>
            <person name="Sun H."/>
            <person name="Tunlid A."/>
            <person name="Henrissat B."/>
            <person name="Grigoriev I.V."/>
            <person name="Hibbett D.S."/>
            <person name="Martin F."/>
            <person name="Nordberg H.P."/>
            <person name="Cantor M.N."/>
            <person name="Hua S.X."/>
        </authorList>
    </citation>
    <scope>NUCLEOTIDE SEQUENCE [LARGE SCALE GENOMIC DNA]</scope>
    <source>
        <strain evidence="5 6">F 1598</strain>
    </source>
</reference>
<dbReference type="PROSITE" id="PS00061">
    <property type="entry name" value="ADH_SHORT"/>
    <property type="match status" value="1"/>
</dbReference>
<dbReference type="InterPro" id="IPR036291">
    <property type="entry name" value="NAD(P)-bd_dom_sf"/>
</dbReference>
<dbReference type="EMBL" id="KN832973">
    <property type="protein sequence ID" value="KIM90402.1"/>
    <property type="molecule type" value="Genomic_DNA"/>
</dbReference>
<dbReference type="GO" id="GO:0005783">
    <property type="term" value="C:endoplasmic reticulum"/>
    <property type="evidence" value="ECO:0007669"/>
    <property type="project" value="TreeGrafter"/>
</dbReference>
<keyword evidence="6" id="KW-1185">Reference proteome</keyword>
<dbReference type="PRINTS" id="PR00080">
    <property type="entry name" value="SDRFAMILY"/>
</dbReference>
<dbReference type="PANTHER" id="PTHR44169">
    <property type="entry name" value="NADPH-DEPENDENT 1-ACYLDIHYDROXYACETONE PHOSPHATE REDUCTASE"/>
    <property type="match status" value="1"/>
</dbReference>
<organism evidence="5 6">
    <name type="scientific">Piloderma croceum (strain F 1598)</name>
    <dbReference type="NCBI Taxonomy" id="765440"/>
    <lineage>
        <taxon>Eukaryota</taxon>
        <taxon>Fungi</taxon>
        <taxon>Dikarya</taxon>
        <taxon>Basidiomycota</taxon>
        <taxon>Agaricomycotina</taxon>
        <taxon>Agaricomycetes</taxon>
        <taxon>Agaricomycetidae</taxon>
        <taxon>Atheliales</taxon>
        <taxon>Atheliaceae</taxon>
        <taxon>Piloderma</taxon>
    </lineage>
</organism>
<dbReference type="HOGENOM" id="CLU_010194_2_9_1"/>
<name>A0A0C3CL70_PILCF</name>
<accession>A0A0C3CL70</accession>
<dbReference type="STRING" id="765440.A0A0C3CL70"/>
<evidence type="ECO:0000313" key="5">
    <source>
        <dbReference type="EMBL" id="KIM90402.1"/>
    </source>
</evidence>
<dbReference type="GO" id="GO:0019433">
    <property type="term" value="P:triglyceride catabolic process"/>
    <property type="evidence" value="ECO:0007669"/>
    <property type="project" value="TreeGrafter"/>
</dbReference>
<dbReference type="InterPro" id="IPR020904">
    <property type="entry name" value="Sc_DH/Rdtase_CS"/>
</dbReference>
<dbReference type="FunFam" id="3.40.50.720:FF:000261">
    <property type="entry name" value="NADPH-dependent 1-acyldihydroxyacetone phosphate reductase"/>
    <property type="match status" value="1"/>
</dbReference>
<evidence type="ECO:0000256" key="2">
    <source>
        <dbReference type="ARBA" id="ARBA00022857"/>
    </source>
</evidence>
<dbReference type="OrthoDB" id="2102561at2759"/>
<evidence type="ECO:0000313" key="6">
    <source>
        <dbReference type="Proteomes" id="UP000054166"/>
    </source>
</evidence>
<dbReference type="Gene3D" id="3.40.50.720">
    <property type="entry name" value="NAD(P)-binding Rossmann-like Domain"/>
    <property type="match status" value="1"/>
</dbReference>
<dbReference type="GO" id="GO:0005811">
    <property type="term" value="C:lipid droplet"/>
    <property type="evidence" value="ECO:0007669"/>
    <property type="project" value="TreeGrafter"/>
</dbReference>
<dbReference type="GO" id="GO:0000140">
    <property type="term" value="F:acylglycerone-phosphate reductase (NADP+) activity"/>
    <property type="evidence" value="ECO:0007669"/>
    <property type="project" value="TreeGrafter"/>
</dbReference>